<evidence type="ECO:0000313" key="2">
    <source>
        <dbReference type="EMBL" id="GLX67892.1"/>
    </source>
</evidence>
<proteinExistence type="predicted"/>
<dbReference type="InterPro" id="IPR005302">
    <property type="entry name" value="MoCF_Sase_C"/>
</dbReference>
<keyword evidence="3" id="KW-1185">Reference proteome</keyword>
<reference evidence="2 3" key="1">
    <citation type="submission" date="2023-03" db="EMBL/GenBank/DDBJ databases">
        <title>Draft genome sequence of the bacteria which degrade cell wall of Tricholomamatutake.</title>
        <authorList>
            <person name="Konishi Y."/>
            <person name="Fukuta Y."/>
            <person name="Shirasaka N."/>
        </authorList>
    </citation>
    <scope>NUCLEOTIDE SEQUENCE [LARGE SCALE GENOMIC DNA]</scope>
    <source>
        <strain evidence="3">mu1</strain>
    </source>
</reference>
<dbReference type="Gene3D" id="2.40.33.20">
    <property type="entry name" value="PK beta-barrel domain-like"/>
    <property type="match status" value="1"/>
</dbReference>
<dbReference type="InterPro" id="IPR052716">
    <property type="entry name" value="MOSC_domain"/>
</dbReference>
<gene>
    <name evidence="2" type="ORF">MU1_22370</name>
</gene>
<dbReference type="Pfam" id="PF03476">
    <property type="entry name" value="MOSC_N"/>
    <property type="match status" value="1"/>
</dbReference>
<protein>
    <recommendedName>
        <fullName evidence="1">MOSC domain-containing protein</fullName>
    </recommendedName>
</protein>
<dbReference type="PROSITE" id="PS51340">
    <property type="entry name" value="MOSC"/>
    <property type="match status" value="1"/>
</dbReference>
<feature type="domain" description="MOSC" evidence="1">
    <location>
        <begin position="88"/>
        <end position="239"/>
    </location>
</feature>
<dbReference type="PANTHER" id="PTHR36930">
    <property type="entry name" value="METAL-SULFUR CLUSTER BIOSYNTHESIS PROTEINS YUAD-RELATED"/>
    <property type="match status" value="1"/>
</dbReference>
<dbReference type="Proteomes" id="UP001157114">
    <property type="component" value="Unassembled WGS sequence"/>
</dbReference>
<dbReference type="RefSeq" id="WP_284238653.1">
    <property type="nucleotide sequence ID" value="NZ_BSSQ01000010.1"/>
</dbReference>
<dbReference type="InterPro" id="IPR011037">
    <property type="entry name" value="Pyrv_Knase-like_insert_dom_sf"/>
</dbReference>
<evidence type="ECO:0000313" key="3">
    <source>
        <dbReference type="Proteomes" id="UP001157114"/>
    </source>
</evidence>
<dbReference type="InterPro" id="IPR005303">
    <property type="entry name" value="MOCOS_middle"/>
</dbReference>
<evidence type="ECO:0000259" key="1">
    <source>
        <dbReference type="PROSITE" id="PS51340"/>
    </source>
</evidence>
<dbReference type="Pfam" id="PF03473">
    <property type="entry name" value="MOSC"/>
    <property type="match status" value="1"/>
</dbReference>
<sequence length="239" mass="27456">MKTTVGQIHDIYRYPVKSFAGEKLEQCPIEPYGLLGDRFVTLYDETKKDWNKFVTARNIPNLLNYHAVYRNGDIQITNPDGKVYGWDEQLLEEIQQQTDKKLTMSDFKQAHPQAEHPELLSVDGASILLITDHSLNKLQETWGKELDERRFRANFVVQVADDSVHEGDWIGHKLTIGEVELQVDSFCERCVLITMDPDTQVKDPTLLKKVNQEFDLHFGVYASVIKTGNIKQGDKVILH</sequence>
<comment type="caution">
    <text evidence="2">The sequence shown here is derived from an EMBL/GenBank/DDBJ whole genome shotgun (WGS) entry which is preliminary data.</text>
</comment>
<name>A0ABQ6GE12_9BACL</name>
<dbReference type="PANTHER" id="PTHR36930:SF1">
    <property type="entry name" value="MOSC DOMAIN-CONTAINING PROTEIN"/>
    <property type="match status" value="1"/>
</dbReference>
<dbReference type="EMBL" id="BSSQ01000010">
    <property type="protein sequence ID" value="GLX67892.1"/>
    <property type="molecule type" value="Genomic_DNA"/>
</dbReference>
<organism evidence="2 3">
    <name type="scientific">Paenibacillus glycanilyticus</name>
    <dbReference type="NCBI Taxonomy" id="126569"/>
    <lineage>
        <taxon>Bacteria</taxon>
        <taxon>Bacillati</taxon>
        <taxon>Bacillota</taxon>
        <taxon>Bacilli</taxon>
        <taxon>Bacillales</taxon>
        <taxon>Paenibacillaceae</taxon>
        <taxon>Paenibacillus</taxon>
    </lineage>
</organism>
<accession>A0ABQ6GE12</accession>
<dbReference type="SUPFAM" id="SSF50800">
    <property type="entry name" value="PK beta-barrel domain-like"/>
    <property type="match status" value="1"/>
</dbReference>